<dbReference type="Pfam" id="PF02755">
    <property type="entry name" value="RPEL"/>
    <property type="match status" value="2"/>
</dbReference>
<comment type="caution">
    <text evidence="4">The sequence shown here is derived from an EMBL/GenBank/DDBJ whole genome shotgun (WGS) entry which is preliminary data.</text>
</comment>
<protein>
    <recommendedName>
        <fullName evidence="6">RPEL repeat protein</fullName>
    </recommendedName>
</protein>
<feature type="repeat" description="RPEL" evidence="2">
    <location>
        <begin position="16"/>
        <end position="41"/>
    </location>
</feature>
<name>A0AAD7D1R4_MYCRO</name>
<proteinExistence type="predicted"/>
<dbReference type="PROSITE" id="PS51073">
    <property type="entry name" value="RPEL"/>
    <property type="match status" value="2"/>
</dbReference>
<organism evidence="4 5">
    <name type="scientific">Mycena rosella</name>
    <name type="common">Pink bonnet</name>
    <name type="synonym">Agaricus rosellus</name>
    <dbReference type="NCBI Taxonomy" id="1033263"/>
    <lineage>
        <taxon>Eukaryota</taxon>
        <taxon>Fungi</taxon>
        <taxon>Dikarya</taxon>
        <taxon>Basidiomycota</taxon>
        <taxon>Agaricomycotina</taxon>
        <taxon>Agaricomycetes</taxon>
        <taxon>Agaricomycetidae</taxon>
        <taxon>Agaricales</taxon>
        <taxon>Marasmiineae</taxon>
        <taxon>Mycenaceae</taxon>
        <taxon>Mycena</taxon>
    </lineage>
</organism>
<dbReference type="AlphaFoldDB" id="A0AAD7D1R4"/>
<feature type="compositionally biased region" description="Polar residues" evidence="3">
    <location>
        <begin position="1"/>
        <end position="19"/>
    </location>
</feature>
<evidence type="ECO:0000256" key="2">
    <source>
        <dbReference type="PROSITE-ProRule" id="PRU00401"/>
    </source>
</evidence>
<dbReference type="Gene3D" id="6.10.150.10">
    <property type="match status" value="1"/>
</dbReference>
<keyword evidence="5" id="KW-1185">Reference proteome</keyword>
<evidence type="ECO:0008006" key="6">
    <source>
        <dbReference type="Google" id="ProtNLM"/>
    </source>
</evidence>
<evidence type="ECO:0000256" key="3">
    <source>
        <dbReference type="SAM" id="MobiDB-lite"/>
    </source>
</evidence>
<evidence type="ECO:0000256" key="1">
    <source>
        <dbReference type="ARBA" id="ARBA00022737"/>
    </source>
</evidence>
<dbReference type="SMART" id="SM00707">
    <property type="entry name" value="RPEL"/>
    <property type="match status" value="2"/>
</dbReference>
<evidence type="ECO:0000313" key="5">
    <source>
        <dbReference type="Proteomes" id="UP001221757"/>
    </source>
</evidence>
<accession>A0AAD7D1R4</accession>
<dbReference type="Gene3D" id="6.10.140.2130">
    <property type="match status" value="1"/>
</dbReference>
<feature type="region of interest" description="Disordered" evidence="3">
    <location>
        <begin position="1"/>
        <end position="26"/>
    </location>
</feature>
<evidence type="ECO:0000313" key="4">
    <source>
        <dbReference type="EMBL" id="KAJ7675059.1"/>
    </source>
</evidence>
<dbReference type="EMBL" id="JARKIE010000153">
    <property type="protein sequence ID" value="KAJ7675059.1"/>
    <property type="molecule type" value="Genomic_DNA"/>
</dbReference>
<dbReference type="Proteomes" id="UP001221757">
    <property type="component" value="Unassembled WGS sequence"/>
</dbReference>
<keyword evidence="1" id="KW-0677">Repeat</keyword>
<gene>
    <name evidence="4" type="ORF">B0H17DRAFT_946343</name>
</gene>
<sequence length="86" mass="9672">PAAHPRQTSVDQETSQQLEQRLKQRPDKADLIERNILKGNDKGISPSLVATKEKLQRSQLEDHLANALAQRPRREELVQKGVLKGA</sequence>
<feature type="repeat" description="RPEL" evidence="2">
    <location>
        <begin position="62"/>
        <end position="86"/>
    </location>
</feature>
<dbReference type="InterPro" id="IPR004018">
    <property type="entry name" value="RPEL_repeat"/>
</dbReference>
<reference evidence="4" key="1">
    <citation type="submission" date="2023-03" db="EMBL/GenBank/DDBJ databases">
        <title>Massive genome expansion in bonnet fungi (Mycena s.s.) driven by repeated elements and novel gene families across ecological guilds.</title>
        <authorList>
            <consortium name="Lawrence Berkeley National Laboratory"/>
            <person name="Harder C.B."/>
            <person name="Miyauchi S."/>
            <person name="Viragh M."/>
            <person name="Kuo A."/>
            <person name="Thoen E."/>
            <person name="Andreopoulos B."/>
            <person name="Lu D."/>
            <person name="Skrede I."/>
            <person name="Drula E."/>
            <person name="Henrissat B."/>
            <person name="Morin E."/>
            <person name="Kohler A."/>
            <person name="Barry K."/>
            <person name="LaButti K."/>
            <person name="Morin E."/>
            <person name="Salamov A."/>
            <person name="Lipzen A."/>
            <person name="Mereny Z."/>
            <person name="Hegedus B."/>
            <person name="Baldrian P."/>
            <person name="Stursova M."/>
            <person name="Weitz H."/>
            <person name="Taylor A."/>
            <person name="Grigoriev I.V."/>
            <person name="Nagy L.G."/>
            <person name="Martin F."/>
            <person name="Kauserud H."/>
        </authorList>
    </citation>
    <scope>NUCLEOTIDE SEQUENCE</scope>
    <source>
        <strain evidence="4">CBHHK067</strain>
    </source>
</reference>
<feature type="non-terminal residue" evidence="4">
    <location>
        <position position="1"/>
    </location>
</feature>